<keyword evidence="2" id="KW-1185">Reference proteome</keyword>
<dbReference type="EMBL" id="JASBWV010000012">
    <property type="protein sequence ID" value="KAJ9123625.1"/>
    <property type="molecule type" value="Genomic_DNA"/>
</dbReference>
<evidence type="ECO:0000313" key="2">
    <source>
        <dbReference type="Proteomes" id="UP001234202"/>
    </source>
</evidence>
<comment type="caution">
    <text evidence="1">The sequence shown here is derived from an EMBL/GenBank/DDBJ whole genome shotgun (WGS) entry which is preliminary data.</text>
</comment>
<reference evidence="1" key="1">
    <citation type="submission" date="2023-04" db="EMBL/GenBank/DDBJ databases">
        <title>Draft Genome sequencing of Naganishia species isolated from polar environments using Oxford Nanopore Technology.</title>
        <authorList>
            <person name="Leo P."/>
            <person name="Venkateswaran K."/>
        </authorList>
    </citation>
    <scope>NUCLEOTIDE SEQUENCE</scope>
    <source>
        <strain evidence="1">DBVPG 5303</strain>
    </source>
</reference>
<gene>
    <name evidence="1" type="ORF">QFC24_003841</name>
</gene>
<name>A0ACC2XHX7_9TREE</name>
<accession>A0ACC2XHX7</accession>
<protein>
    <submittedName>
        <fullName evidence="1">Uncharacterized protein</fullName>
    </submittedName>
</protein>
<dbReference type="Proteomes" id="UP001234202">
    <property type="component" value="Unassembled WGS sequence"/>
</dbReference>
<sequence>MRISTSVLGLTGLVTLASATPIRIVTIEAVAPLHPENIDIGEIKHTVPTHSHDHNRNAADAAVGTGNGLAPGWLKEFMDKYTPTPEETNVFSHPHDYHKWTTAAAAASQPHPHPHGGPFDHSAAAGTDASLIPGWMYAPPLTESTSRLHLGDVEGFEGEGDEEMQGSVMLVVRPDGEVGYEFFPSLSKAQHGGGGCVLRYVTIPSSSFIYNRSSSPSPFLLRSYSLTPWLSFSHTSRSFKKMISSLTVHELIVFLLTTSLMLLVILRLAFMIGLLIHRAHTWANECPGEAAARRRRHLAREAEMGGPGAGAGTAAGGGGGVAVSGRGEEGGNFEEDVDPVPAYTVDGEDVDEKDVLLPAYEERA</sequence>
<organism evidence="1 2">
    <name type="scientific">Naganishia onofrii</name>
    <dbReference type="NCBI Taxonomy" id="1851511"/>
    <lineage>
        <taxon>Eukaryota</taxon>
        <taxon>Fungi</taxon>
        <taxon>Dikarya</taxon>
        <taxon>Basidiomycota</taxon>
        <taxon>Agaricomycotina</taxon>
        <taxon>Tremellomycetes</taxon>
        <taxon>Filobasidiales</taxon>
        <taxon>Filobasidiaceae</taxon>
        <taxon>Naganishia</taxon>
    </lineage>
</organism>
<proteinExistence type="predicted"/>
<evidence type="ECO:0000313" key="1">
    <source>
        <dbReference type="EMBL" id="KAJ9123625.1"/>
    </source>
</evidence>